<dbReference type="Proteomes" id="UP000002320">
    <property type="component" value="Unassembled WGS sequence"/>
</dbReference>
<feature type="compositionally biased region" description="Basic and acidic residues" evidence="1">
    <location>
        <begin position="10"/>
        <end position="63"/>
    </location>
</feature>
<feature type="region of interest" description="Disordered" evidence="1">
    <location>
        <begin position="1"/>
        <end position="77"/>
    </location>
</feature>
<dbReference type="EnsemblMetazoa" id="CPIJ000473-RA">
    <property type="protein sequence ID" value="CPIJ000473-PA"/>
    <property type="gene ID" value="CPIJ000473"/>
</dbReference>
<gene>
    <name evidence="3" type="primary">6031328</name>
    <name evidence="2" type="ORF">CpipJ_CPIJ000473</name>
</gene>
<proteinExistence type="predicted"/>
<dbReference type="VEuPathDB" id="VectorBase:CPIJ000473"/>
<dbReference type="InParanoid" id="B0W0A9"/>
<organism>
    <name type="scientific">Culex quinquefasciatus</name>
    <name type="common">Southern house mosquito</name>
    <name type="synonym">Culex pungens</name>
    <dbReference type="NCBI Taxonomy" id="7176"/>
    <lineage>
        <taxon>Eukaryota</taxon>
        <taxon>Metazoa</taxon>
        <taxon>Ecdysozoa</taxon>
        <taxon>Arthropoda</taxon>
        <taxon>Hexapoda</taxon>
        <taxon>Insecta</taxon>
        <taxon>Pterygota</taxon>
        <taxon>Neoptera</taxon>
        <taxon>Endopterygota</taxon>
        <taxon>Diptera</taxon>
        <taxon>Nematocera</taxon>
        <taxon>Culicoidea</taxon>
        <taxon>Culicidae</taxon>
        <taxon>Culicinae</taxon>
        <taxon>Culicini</taxon>
        <taxon>Culex</taxon>
        <taxon>Culex</taxon>
    </lineage>
</organism>
<dbReference type="STRING" id="7176.B0W0A9"/>
<evidence type="ECO:0000313" key="4">
    <source>
        <dbReference type="Proteomes" id="UP000002320"/>
    </source>
</evidence>
<dbReference type="HOGENOM" id="CLU_1620655_0_0_1"/>
<sequence>MTRRKKPRNRNRDALLYDKDDDKPNEMLDHKLAEDRARKHREKDAKEEREQRRTSDIKKPKDQDQEEDEERKRKPVTYKSINDLFEKVVLVISGTQNPEQANLRNQALAMGVRPLSPGKNSEEKEKQLDFFERKRFLLDDDVGAVDVIKLERLKTLVAGTIDQN</sequence>
<reference evidence="2" key="1">
    <citation type="submission" date="2007-03" db="EMBL/GenBank/DDBJ databases">
        <title>Annotation of Culex pipiens quinquefasciatus.</title>
        <authorList>
            <consortium name="The Broad Institute Genome Sequencing Platform"/>
            <person name="Atkinson P.W."/>
            <person name="Hemingway J."/>
            <person name="Christensen B.M."/>
            <person name="Higgs S."/>
            <person name="Kodira C."/>
            <person name="Hannick L."/>
            <person name="Megy K."/>
            <person name="O'Leary S."/>
            <person name="Pearson M."/>
            <person name="Haas B.J."/>
            <person name="Mauceli E."/>
            <person name="Wortman J.R."/>
            <person name="Lee N.H."/>
            <person name="Guigo R."/>
            <person name="Stanke M."/>
            <person name="Alvarado L."/>
            <person name="Amedeo P."/>
            <person name="Antoine C.H."/>
            <person name="Arensburger P."/>
            <person name="Bidwell S.L."/>
            <person name="Crawford M."/>
            <person name="Camaro F."/>
            <person name="Devon K."/>
            <person name="Engels R."/>
            <person name="Hammond M."/>
            <person name="Howarth C."/>
            <person name="Koehrsen M."/>
            <person name="Lawson D."/>
            <person name="Montgomery P."/>
            <person name="Nene V."/>
            <person name="Nusbaum C."/>
            <person name="Puiu D."/>
            <person name="Romero-Severson J."/>
            <person name="Severson D.W."/>
            <person name="Shumway M."/>
            <person name="Sisk P."/>
            <person name="Stolte C."/>
            <person name="Zeng Q."/>
            <person name="Eisenstadt E."/>
            <person name="Fraser-Liggett C."/>
            <person name="Strausberg R."/>
            <person name="Galagan J."/>
            <person name="Birren B."/>
            <person name="Collins F.H."/>
        </authorList>
    </citation>
    <scope>NUCLEOTIDE SEQUENCE [LARGE SCALE GENOMIC DNA]</scope>
    <source>
        <strain evidence="2">JHB</strain>
    </source>
</reference>
<evidence type="ECO:0000256" key="1">
    <source>
        <dbReference type="SAM" id="MobiDB-lite"/>
    </source>
</evidence>
<reference evidence="3" key="2">
    <citation type="submission" date="2020-05" db="UniProtKB">
        <authorList>
            <consortium name="EnsemblMetazoa"/>
        </authorList>
    </citation>
    <scope>IDENTIFICATION</scope>
    <source>
        <strain evidence="3">JHB</strain>
    </source>
</reference>
<dbReference type="AlphaFoldDB" id="B0W0A9"/>
<accession>B0W0A9</accession>
<dbReference type="KEGG" id="cqu:CpipJ_CPIJ000473"/>
<dbReference type="EMBL" id="DS231817">
    <property type="protein sequence ID" value="EDS39648.1"/>
    <property type="molecule type" value="Genomic_DNA"/>
</dbReference>
<protein>
    <submittedName>
        <fullName evidence="2 3">Uncharacterized protein</fullName>
    </submittedName>
</protein>
<dbReference type="OrthoDB" id="25840at2759"/>
<keyword evidence="4" id="KW-1185">Reference proteome</keyword>
<dbReference type="VEuPathDB" id="VectorBase:CQUJHB011011"/>
<evidence type="ECO:0000313" key="2">
    <source>
        <dbReference type="EMBL" id="EDS39648.1"/>
    </source>
</evidence>
<name>B0W0A9_CULQU</name>
<evidence type="ECO:0000313" key="3">
    <source>
        <dbReference type="EnsemblMetazoa" id="CPIJ000473-PA"/>
    </source>
</evidence>